<dbReference type="Pfam" id="PF01471">
    <property type="entry name" value="PG_binding_1"/>
    <property type="match status" value="1"/>
</dbReference>
<keyword evidence="3" id="KW-0378">Hydrolase</keyword>
<dbReference type="Pfam" id="PF00877">
    <property type="entry name" value="NLPC_P60"/>
    <property type="match status" value="1"/>
</dbReference>
<evidence type="ECO:0000259" key="6">
    <source>
        <dbReference type="PROSITE" id="PS51935"/>
    </source>
</evidence>
<sequence>MSKKFKIAFVCGLALLMMSPQSVKADSTNTSKIDSQAIVSTKSITKLYTENGELIQNRKLGANTAWVTDQKMTYQGQTYYRVATDEYLEANDVTISYGHAESGTIVINGWGGVSFSHDDNGFYRNGQKNFSANSLWKYDRVDKSDGLTYYRIGNNIWINSNDATTAVGYQNPSGWLQIQNTQIKPVGNVGYDLYNGVEGVKVYLVRRYFGYSNAHTIYDGSVAASVRSFQARRGLPATGIVNLATWENMGFSESSWYDIDSYVAPLETNQISTRSDHIEAMINQAYKYLGQTWISGAASSPQYGVDCSGLVTQALYASGINPAPVSAIQHAQVGNEWNSRMLWSDDRMPRINFNNRQRGDLIFYTDPSTGLIWHVGILLNRDTMIESWPYAVQVHSIYSGRGNIAGVKRVFA</sequence>
<dbReference type="OrthoDB" id="9813118at2"/>
<dbReference type="InterPro" id="IPR024968">
    <property type="entry name" value="SlpA_C_lactobacillus"/>
</dbReference>
<dbReference type="GO" id="GO:0006508">
    <property type="term" value="P:proteolysis"/>
    <property type="evidence" value="ECO:0007669"/>
    <property type="project" value="UniProtKB-KW"/>
</dbReference>
<feature type="chain" id="PRO_5006406580" description="NlpC/P60 domain-containing protein" evidence="5">
    <location>
        <begin position="26"/>
        <end position="412"/>
    </location>
</feature>
<evidence type="ECO:0000256" key="5">
    <source>
        <dbReference type="SAM" id="SignalP"/>
    </source>
</evidence>
<dbReference type="STRING" id="1423788.FC78_GL000202"/>
<dbReference type="EMBL" id="AZDY01000041">
    <property type="protein sequence ID" value="KRK81902.1"/>
    <property type="molecule type" value="Genomic_DNA"/>
</dbReference>
<dbReference type="InterPro" id="IPR002477">
    <property type="entry name" value="Peptidoglycan-bd-like"/>
</dbReference>
<reference evidence="7 8" key="1">
    <citation type="journal article" date="2015" name="Genome Announc.">
        <title>Expanding the biotechnology potential of lactobacilli through comparative genomics of 213 strains and associated genera.</title>
        <authorList>
            <person name="Sun Z."/>
            <person name="Harris H.M."/>
            <person name="McCann A."/>
            <person name="Guo C."/>
            <person name="Argimon S."/>
            <person name="Zhang W."/>
            <person name="Yang X."/>
            <person name="Jeffery I.B."/>
            <person name="Cooney J.C."/>
            <person name="Kagawa T.F."/>
            <person name="Liu W."/>
            <person name="Song Y."/>
            <person name="Salvetti E."/>
            <person name="Wrobel A."/>
            <person name="Rasinkangas P."/>
            <person name="Parkhill J."/>
            <person name="Rea M.C."/>
            <person name="O'Sullivan O."/>
            <person name="Ritari J."/>
            <person name="Douillard F.P."/>
            <person name="Paul Ross R."/>
            <person name="Yang R."/>
            <person name="Briner A.E."/>
            <person name="Felis G.E."/>
            <person name="de Vos W.M."/>
            <person name="Barrangou R."/>
            <person name="Klaenhammer T.R."/>
            <person name="Caufield P.W."/>
            <person name="Cui Y."/>
            <person name="Zhang H."/>
            <person name="O'Toole P.W."/>
        </authorList>
    </citation>
    <scope>NUCLEOTIDE SEQUENCE [LARGE SCALE GENOMIC DNA]</scope>
    <source>
        <strain evidence="7 8">DSM 19674</strain>
    </source>
</reference>
<feature type="signal peptide" evidence="5">
    <location>
        <begin position="1"/>
        <end position="25"/>
    </location>
</feature>
<keyword evidence="4" id="KW-0788">Thiol protease</keyword>
<comment type="caution">
    <text evidence="7">The sequence shown here is derived from an EMBL/GenBank/DDBJ whole genome shotgun (WGS) entry which is preliminary data.</text>
</comment>
<dbReference type="SUPFAM" id="SSF54001">
    <property type="entry name" value="Cysteine proteinases"/>
    <property type="match status" value="1"/>
</dbReference>
<evidence type="ECO:0000256" key="1">
    <source>
        <dbReference type="ARBA" id="ARBA00007074"/>
    </source>
</evidence>
<proteinExistence type="inferred from homology"/>
<dbReference type="PROSITE" id="PS51935">
    <property type="entry name" value="NLPC_P60"/>
    <property type="match status" value="1"/>
</dbReference>
<dbReference type="AlphaFoldDB" id="A0A0R1KE03"/>
<dbReference type="Gene3D" id="1.10.101.10">
    <property type="entry name" value="PGBD-like superfamily/PGBD"/>
    <property type="match status" value="1"/>
</dbReference>
<dbReference type="PANTHER" id="PTHR47359:SF3">
    <property type="entry name" value="NLP_P60 DOMAIN-CONTAINING PROTEIN-RELATED"/>
    <property type="match status" value="1"/>
</dbReference>
<dbReference type="Proteomes" id="UP000051515">
    <property type="component" value="Unassembled WGS sequence"/>
</dbReference>
<dbReference type="InterPro" id="IPR036366">
    <property type="entry name" value="PGBDSf"/>
</dbReference>
<evidence type="ECO:0000313" key="8">
    <source>
        <dbReference type="Proteomes" id="UP000051515"/>
    </source>
</evidence>
<dbReference type="Pfam" id="PF03217">
    <property type="entry name" value="SlpA"/>
    <property type="match status" value="1"/>
</dbReference>
<accession>A0A0R1KE03</accession>
<keyword evidence="5" id="KW-0732">Signal</keyword>
<dbReference type="InterPro" id="IPR051794">
    <property type="entry name" value="PG_Endopeptidase_C40"/>
</dbReference>
<protein>
    <recommendedName>
        <fullName evidence="6">NlpC/P60 domain-containing protein</fullName>
    </recommendedName>
</protein>
<keyword evidence="8" id="KW-1185">Reference proteome</keyword>
<name>A0A0R1KE03_9LACO</name>
<dbReference type="Gene3D" id="3.90.1720.10">
    <property type="entry name" value="endopeptidase domain like (from Nostoc punctiforme)"/>
    <property type="match status" value="1"/>
</dbReference>
<gene>
    <name evidence="7" type="ORF">FC78_GL000202</name>
</gene>
<keyword evidence="2" id="KW-0645">Protease</keyword>
<dbReference type="RefSeq" id="WP_056954350.1">
    <property type="nucleotide sequence ID" value="NZ_AZDY01000041.1"/>
</dbReference>
<evidence type="ECO:0000256" key="4">
    <source>
        <dbReference type="ARBA" id="ARBA00022807"/>
    </source>
</evidence>
<dbReference type="SUPFAM" id="SSF47090">
    <property type="entry name" value="PGBD-like"/>
    <property type="match status" value="1"/>
</dbReference>
<organism evidence="7 8">
    <name type="scientific">Companilactobacillus bobalius DSM 19674</name>
    <dbReference type="NCBI Taxonomy" id="1423788"/>
    <lineage>
        <taxon>Bacteria</taxon>
        <taxon>Bacillati</taxon>
        <taxon>Bacillota</taxon>
        <taxon>Bacilli</taxon>
        <taxon>Lactobacillales</taxon>
        <taxon>Lactobacillaceae</taxon>
        <taxon>Companilactobacillus</taxon>
        <taxon>Companilactobacillus bobalius</taxon>
    </lineage>
</organism>
<dbReference type="InterPro" id="IPR036365">
    <property type="entry name" value="PGBD-like_sf"/>
</dbReference>
<feature type="domain" description="NlpC/P60" evidence="6">
    <location>
        <begin position="275"/>
        <end position="412"/>
    </location>
</feature>
<dbReference type="InterPro" id="IPR000064">
    <property type="entry name" value="NLP_P60_dom"/>
</dbReference>
<dbReference type="PATRIC" id="fig|1423788.3.peg.209"/>
<dbReference type="InterPro" id="IPR038765">
    <property type="entry name" value="Papain-like_cys_pep_sf"/>
</dbReference>
<dbReference type="GO" id="GO:0008234">
    <property type="term" value="F:cysteine-type peptidase activity"/>
    <property type="evidence" value="ECO:0007669"/>
    <property type="project" value="UniProtKB-KW"/>
</dbReference>
<evidence type="ECO:0000313" key="7">
    <source>
        <dbReference type="EMBL" id="KRK81902.1"/>
    </source>
</evidence>
<comment type="similarity">
    <text evidence="1">Belongs to the peptidase C40 family.</text>
</comment>
<dbReference type="PANTHER" id="PTHR47359">
    <property type="entry name" value="PEPTIDOGLYCAN DL-ENDOPEPTIDASE CWLO"/>
    <property type="match status" value="1"/>
</dbReference>
<evidence type="ECO:0000256" key="2">
    <source>
        <dbReference type="ARBA" id="ARBA00022670"/>
    </source>
</evidence>
<evidence type="ECO:0000256" key="3">
    <source>
        <dbReference type="ARBA" id="ARBA00022801"/>
    </source>
</evidence>